<evidence type="ECO:0000256" key="2">
    <source>
        <dbReference type="ARBA" id="ARBA00004141"/>
    </source>
</evidence>
<organism evidence="13 14">
    <name type="scientific">Eiseniibacteriota bacterium</name>
    <dbReference type="NCBI Taxonomy" id="2212470"/>
    <lineage>
        <taxon>Bacteria</taxon>
        <taxon>Candidatus Eiseniibacteriota</taxon>
    </lineage>
</organism>
<keyword evidence="4" id="KW-0645">Protease</keyword>
<dbReference type="CDD" id="cd06163">
    <property type="entry name" value="S2P-M50_PDZ_RseP-like"/>
    <property type="match status" value="1"/>
</dbReference>
<evidence type="ECO:0000313" key="13">
    <source>
        <dbReference type="EMBL" id="MBU2690965.1"/>
    </source>
</evidence>
<evidence type="ECO:0000256" key="7">
    <source>
        <dbReference type="ARBA" id="ARBA00022833"/>
    </source>
</evidence>
<dbReference type="EC" id="3.4.24.-" evidence="11"/>
<evidence type="ECO:0000256" key="1">
    <source>
        <dbReference type="ARBA" id="ARBA00001947"/>
    </source>
</evidence>
<dbReference type="Pfam" id="PF02163">
    <property type="entry name" value="Peptidase_M50"/>
    <property type="match status" value="1"/>
</dbReference>
<evidence type="ECO:0000256" key="6">
    <source>
        <dbReference type="ARBA" id="ARBA00022801"/>
    </source>
</evidence>
<dbReference type="Pfam" id="PF17820">
    <property type="entry name" value="PDZ_6"/>
    <property type="match status" value="1"/>
</dbReference>
<dbReference type="SUPFAM" id="SSF50156">
    <property type="entry name" value="PDZ domain-like"/>
    <property type="match status" value="1"/>
</dbReference>
<dbReference type="PANTHER" id="PTHR42837">
    <property type="entry name" value="REGULATOR OF SIGMA-E PROTEASE RSEP"/>
    <property type="match status" value="1"/>
</dbReference>
<feature type="transmembrane region" description="Helical" evidence="11">
    <location>
        <begin position="272"/>
        <end position="292"/>
    </location>
</feature>
<dbReference type="GO" id="GO:0004222">
    <property type="term" value="F:metalloendopeptidase activity"/>
    <property type="evidence" value="ECO:0007669"/>
    <property type="project" value="InterPro"/>
</dbReference>
<reference evidence="13" key="1">
    <citation type="submission" date="2021-05" db="EMBL/GenBank/DDBJ databases">
        <title>Energy efficiency and biological interactions define the core microbiome of deep oligotrophic groundwater.</title>
        <authorList>
            <person name="Mehrshad M."/>
            <person name="Lopez-Fernandez M."/>
            <person name="Bell E."/>
            <person name="Bernier-Latmani R."/>
            <person name="Bertilsson S."/>
            <person name="Dopson M."/>
        </authorList>
    </citation>
    <scope>NUCLEOTIDE SEQUENCE</scope>
    <source>
        <strain evidence="13">Modern_marine.mb.64</strain>
    </source>
</reference>
<dbReference type="InterPro" id="IPR001478">
    <property type="entry name" value="PDZ"/>
</dbReference>
<dbReference type="GO" id="GO:0016020">
    <property type="term" value="C:membrane"/>
    <property type="evidence" value="ECO:0007669"/>
    <property type="project" value="UniProtKB-SubCell"/>
</dbReference>
<evidence type="ECO:0000256" key="5">
    <source>
        <dbReference type="ARBA" id="ARBA00022692"/>
    </source>
</evidence>
<proteinExistence type="inferred from homology"/>
<protein>
    <recommendedName>
        <fullName evidence="11">Zinc metalloprotease</fullName>
        <ecNumber evidence="11">3.4.24.-</ecNumber>
    </recommendedName>
</protein>
<dbReference type="SMART" id="SM00228">
    <property type="entry name" value="PDZ"/>
    <property type="match status" value="1"/>
</dbReference>
<comment type="subcellular location">
    <subcellularLocation>
        <location evidence="2">Membrane</location>
        <topology evidence="2">Multi-pass membrane protein</topology>
    </subcellularLocation>
</comment>
<dbReference type="PANTHER" id="PTHR42837:SF2">
    <property type="entry name" value="MEMBRANE METALLOPROTEASE ARASP2, CHLOROPLASTIC-RELATED"/>
    <property type="match status" value="1"/>
</dbReference>
<comment type="caution">
    <text evidence="13">The sequence shown here is derived from an EMBL/GenBank/DDBJ whole genome shotgun (WGS) entry which is preliminary data.</text>
</comment>
<keyword evidence="6 11" id="KW-0378">Hydrolase</keyword>
<dbReference type="AlphaFoldDB" id="A0A948RTZ0"/>
<dbReference type="CDD" id="cd23081">
    <property type="entry name" value="cpPDZ_EcRseP-like"/>
    <property type="match status" value="1"/>
</dbReference>
<keyword evidence="10 11" id="KW-0472">Membrane</keyword>
<dbReference type="Proteomes" id="UP000777784">
    <property type="component" value="Unassembled WGS sequence"/>
</dbReference>
<keyword evidence="5 11" id="KW-0812">Transmembrane</keyword>
<keyword evidence="7 11" id="KW-0862">Zinc</keyword>
<feature type="domain" description="PDZ" evidence="12">
    <location>
        <begin position="124"/>
        <end position="186"/>
    </location>
</feature>
<accession>A0A948RTZ0</accession>
<comment type="similarity">
    <text evidence="3 11">Belongs to the peptidase M50B family.</text>
</comment>
<name>A0A948RTZ0_UNCEI</name>
<evidence type="ECO:0000259" key="12">
    <source>
        <dbReference type="PROSITE" id="PS50106"/>
    </source>
</evidence>
<dbReference type="GO" id="GO:0046872">
    <property type="term" value="F:metal ion binding"/>
    <property type="evidence" value="ECO:0007669"/>
    <property type="project" value="UniProtKB-KW"/>
</dbReference>
<evidence type="ECO:0000313" key="14">
    <source>
        <dbReference type="Proteomes" id="UP000777784"/>
    </source>
</evidence>
<dbReference type="Gene3D" id="2.30.42.10">
    <property type="match status" value="1"/>
</dbReference>
<evidence type="ECO:0000256" key="4">
    <source>
        <dbReference type="ARBA" id="ARBA00022670"/>
    </source>
</evidence>
<evidence type="ECO:0000256" key="10">
    <source>
        <dbReference type="ARBA" id="ARBA00023136"/>
    </source>
</evidence>
<dbReference type="NCBIfam" id="TIGR00054">
    <property type="entry name" value="RIP metalloprotease RseP"/>
    <property type="match status" value="1"/>
</dbReference>
<dbReference type="InterPro" id="IPR036034">
    <property type="entry name" value="PDZ_sf"/>
</dbReference>
<evidence type="ECO:0000256" key="9">
    <source>
        <dbReference type="ARBA" id="ARBA00023049"/>
    </source>
</evidence>
<evidence type="ECO:0000256" key="3">
    <source>
        <dbReference type="ARBA" id="ARBA00007931"/>
    </source>
</evidence>
<dbReference type="InterPro" id="IPR041489">
    <property type="entry name" value="PDZ_6"/>
</dbReference>
<gene>
    <name evidence="13" type="primary">rseP</name>
    <name evidence="13" type="ORF">KJ970_08550</name>
</gene>
<comment type="cofactor">
    <cofactor evidence="1 11">
        <name>Zn(2+)</name>
        <dbReference type="ChEBI" id="CHEBI:29105"/>
    </cofactor>
</comment>
<sequence>MTFIFSLLLVIGLVVLVHELGHFLAAKIVGIRVERFSLGFPPKIIGKQIGETEYCLSWIPIGGYVKMAGMIDEGSNGDSTLTGAPWEFMSKSAPAKILALAGGVILNFIFAYLLFTAIIAFSPIGVSSEEPVIAEVLEGYPAAAAGLQSGDRVLEVNGSPIFTWTELGDRLRNDPGRANHVVVSRNNERIELDLFMKSVDGGEALIGIAPVIYLRSPTVPEIITGGWGATARSFGLIGTSLKLLVTGKASVKDLSGPVAIAKMSAEAAKSGLVTLMAFIAFISINIGCINLLPLPALDGGHILVTLWEGLTRRPLSTRVRIGIQQVGLVMILALSIFALVNDITK</sequence>
<feature type="transmembrane region" description="Helical" evidence="11">
    <location>
        <begin position="321"/>
        <end position="340"/>
    </location>
</feature>
<evidence type="ECO:0000256" key="11">
    <source>
        <dbReference type="RuleBase" id="RU362031"/>
    </source>
</evidence>
<feature type="transmembrane region" description="Helical" evidence="11">
    <location>
        <begin position="97"/>
        <end position="121"/>
    </location>
</feature>
<keyword evidence="8 11" id="KW-1133">Transmembrane helix</keyword>
<dbReference type="PROSITE" id="PS50106">
    <property type="entry name" value="PDZ"/>
    <property type="match status" value="1"/>
</dbReference>
<dbReference type="GO" id="GO:0006508">
    <property type="term" value="P:proteolysis"/>
    <property type="evidence" value="ECO:0007669"/>
    <property type="project" value="UniProtKB-KW"/>
</dbReference>
<keyword evidence="11" id="KW-0479">Metal-binding</keyword>
<keyword evidence="9 11" id="KW-0482">Metalloprotease</keyword>
<dbReference type="EMBL" id="JAHJDP010000042">
    <property type="protein sequence ID" value="MBU2690965.1"/>
    <property type="molecule type" value="Genomic_DNA"/>
</dbReference>
<dbReference type="InterPro" id="IPR004387">
    <property type="entry name" value="Pept_M50_Zn"/>
</dbReference>
<dbReference type="InterPro" id="IPR008915">
    <property type="entry name" value="Peptidase_M50"/>
</dbReference>
<evidence type="ECO:0000256" key="8">
    <source>
        <dbReference type="ARBA" id="ARBA00022989"/>
    </source>
</evidence>